<feature type="region of interest" description="Disordered" evidence="1">
    <location>
        <begin position="264"/>
        <end position="285"/>
    </location>
</feature>
<feature type="compositionally biased region" description="Polar residues" evidence="1">
    <location>
        <begin position="1"/>
        <end position="22"/>
    </location>
</feature>
<feature type="domain" description="Antibacterial effector protein Tle3 C-terminal" evidence="2">
    <location>
        <begin position="97"/>
        <end position="262"/>
    </location>
</feature>
<reference evidence="4 5" key="1">
    <citation type="submission" date="2018-01" db="EMBL/GenBank/DDBJ databases">
        <title>Genomic Encyclopedia of Type Strains, Phase III (KMG-III): the genomes of soil and plant-associated and newly described type strains.</title>
        <authorList>
            <person name="Whitman W."/>
        </authorList>
    </citation>
    <scope>NUCLEOTIDE SEQUENCE [LARGE SCALE GENOMIC DNA]</scope>
    <source>
        <strain evidence="4 5">JCM 18070</strain>
    </source>
</reference>
<evidence type="ECO:0000259" key="2">
    <source>
        <dbReference type="Pfam" id="PF11678"/>
    </source>
</evidence>
<dbReference type="Pfam" id="PF11678">
    <property type="entry name" value="Tle3_C"/>
    <property type="match status" value="1"/>
</dbReference>
<dbReference type="InterPro" id="IPR021692">
    <property type="entry name" value="Tle3_C"/>
</dbReference>
<keyword evidence="5" id="KW-1185">Reference proteome</keyword>
<dbReference type="EMBL" id="PQGA01000008">
    <property type="protein sequence ID" value="POR50670.1"/>
    <property type="molecule type" value="Genomic_DNA"/>
</dbReference>
<evidence type="ECO:0000256" key="1">
    <source>
        <dbReference type="SAM" id="MobiDB-lite"/>
    </source>
</evidence>
<organism evidence="4 5">
    <name type="scientific">Paraburkholderia eburnea</name>
    <dbReference type="NCBI Taxonomy" id="1189126"/>
    <lineage>
        <taxon>Bacteria</taxon>
        <taxon>Pseudomonadati</taxon>
        <taxon>Pseudomonadota</taxon>
        <taxon>Betaproteobacteria</taxon>
        <taxon>Burkholderiales</taxon>
        <taxon>Burkholderiaceae</taxon>
        <taxon>Paraburkholderia</taxon>
    </lineage>
</organism>
<feature type="region of interest" description="Disordered" evidence="1">
    <location>
        <begin position="1"/>
        <end position="30"/>
    </location>
</feature>
<comment type="caution">
    <text evidence="4">The sequence shown here is derived from an EMBL/GenBank/DDBJ whole genome shotgun (WGS) entry which is preliminary data.</text>
</comment>
<dbReference type="OrthoDB" id="8829067at2"/>
<dbReference type="InterPro" id="IPR056221">
    <property type="entry name" value="Tle3_ab_dom"/>
</dbReference>
<accession>A0A2S4M7G2</accession>
<evidence type="ECO:0000259" key="3">
    <source>
        <dbReference type="Pfam" id="PF24322"/>
    </source>
</evidence>
<dbReference type="Proteomes" id="UP000237381">
    <property type="component" value="Unassembled WGS sequence"/>
</dbReference>
<feature type="domain" description="T6SS Tle3 phospholipase effector alpha/beta" evidence="3">
    <location>
        <begin position="34"/>
        <end position="93"/>
    </location>
</feature>
<evidence type="ECO:0000313" key="5">
    <source>
        <dbReference type="Proteomes" id="UP000237381"/>
    </source>
</evidence>
<dbReference type="AlphaFoldDB" id="A0A2S4M7G2"/>
<dbReference type="Pfam" id="PF24322">
    <property type="entry name" value="Tle3"/>
    <property type="match status" value="1"/>
</dbReference>
<protein>
    <submittedName>
        <fullName evidence="4">Uncharacterized protein DUF3274</fullName>
    </submittedName>
</protein>
<gene>
    <name evidence="4" type="ORF">B0G62_108162</name>
</gene>
<evidence type="ECO:0000313" key="4">
    <source>
        <dbReference type="EMBL" id="POR50670.1"/>
    </source>
</evidence>
<name>A0A2S4M7G2_9BURK</name>
<sequence length="285" mass="30864">MSNATSNNNVIGSGAGVTTSNRASDRPVARPNDLPGILIFSHGVNDPGANYETVEEGICQGLNERLNRPDMCKGEYGARYQEAMAAKKKGQANRAQDQIAADPDKALDDQTRSVEFRSNGSGFGGAFAGISAWREETPNEARARMSQDPAALTKNDPSGVLTGNSYHSAILRDPWNQRFGTAMDMAIGQAKTMDNKDWLALWLAMADWKTDFTTVSSLPKYPRLSAEGRKLVQQACEYYNSGAFPQSVVSSGMPTLVVSQSMDQNANPEKPVTPPFNMDFSGLAR</sequence>
<proteinExistence type="predicted"/>
<dbReference type="RefSeq" id="WP_103705354.1">
    <property type="nucleotide sequence ID" value="NZ_PQGA01000008.1"/>
</dbReference>